<organism evidence="2 3">
    <name type="scientific">Ilex paraguariensis</name>
    <name type="common">yerba mate</name>
    <dbReference type="NCBI Taxonomy" id="185542"/>
    <lineage>
        <taxon>Eukaryota</taxon>
        <taxon>Viridiplantae</taxon>
        <taxon>Streptophyta</taxon>
        <taxon>Embryophyta</taxon>
        <taxon>Tracheophyta</taxon>
        <taxon>Spermatophyta</taxon>
        <taxon>Magnoliopsida</taxon>
        <taxon>eudicotyledons</taxon>
        <taxon>Gunneridae</taxon>
        <taxon>Pentapetalae</taxon>
        <taxon>asterids</taxon>
        <taxon>campanulids</taxon>
        <taxon>Aquifoliales</taxon>
        <taxon>Aquifoliaceae</taxon>
        <taxon>Ilex</taxon>
    </lineage>
</organism>
<protein>
    <recommendedName>
        <fullName evidence="1">DhaK domain-containing protein</fullName>
    </recommendedName>
</protein>
<dbReference type="Gene3D" id="3.40.50.10440">
    <property type="entry name" value="Dihydroxyacetone kinase, domain 1"/>
    <property type="match status" value="1"/>
</dbReference>
<dbReference type="PANTHER" id="PTHR28629">
    <property type="entry name" value="TRIOKINASE/FMN CYCLASE"/>
    <property type="match status" value="1"/>
</dbReference>
<dbReference type="Proteomes" id="UP001642360">
    <property type="component" value="Unassembled WGS sequence"/>
</dbReference>
<name>A0ABC8R2Y1_9AQUA</name>
<proteinExistence type="predicted"/>
<sequence length="199" mass="20792">MVTDVVTEFIEGLVETFPGLQYLDGFPEVKVVLRADVSSATYGKVVVVSGGGSGHEPAHAGFLGEGMLTAAICGDVFASPPVDSILAGIRAVTGPMGCLLIVKNYTGDRLNFGLAAEQAKSEGYKIEMVIVGDDCALPPPRGIAGRRGLAGTILVHKVDSLSLSLSCEHNCTWAHTFAHTACYARNILKSPSSVGVLFI</sequence>
<dbReference type="FunFam" id="3.40.50.10440:FF:000001">
    <property type="entry name" value="Dihydroxyacetone kinase, DhaK subunit"/>
    <property type="match status" value="1"/>
</dbReference>
<dbReference type="PROSITE" id="PS51481">
    <property type="entry name" value="DHAK"/>
    <property type="match status" value="1"/>
</dbReference>
<reference evidence="2 3" key="1">
    <citation type="submission" date="2024-02" db="EMBL/GenBank/DDBJ databases">
        <authorList>
            <person name="Vignale AGUSTIN F."/>
            <person name="Sosa J E."/>
            <person name="Modenutti C."/>
        </authorList>
    </citation>
    <scope>NUCLEOTIDE SEQUENCE [LARGE SCALE GENOMIC DNA]</scope>
</reference>
<dbReference type="InterPro" id="IPR050861">
    <property type="entry name" value="Dihydroxyacetone_Kinase"/>
</dbReference>
<comment type="caution">
    <text evidence="2">The sequence shown here is derived from an EMBL/GenBank/DDBJ whole genome shotgun (WGS) entry which is preliminary data.</text>
</comment>
<dbReference type="AlphaFoldDB" id="A0ABC8R2Y1"/>
<accession>A0ABC8R2Y1</accession>
<dbReference type="GO" id="GO:0016301">
    <property type="term" value="F:kinase activity"/>
    <property type="evidence" value="ECO:0007669"/>
    <property type="project" value="UniProtKB-ARBA"/>
</dbReference>
<dbReference type="InterPro" id="IPR004006">
    <property type="entry name" value="DhaK_dom"/>
</dbReference>
<dbReference type="EMBL" id="CAUOFW020000881">
    <property type="protein sequence ID" value="CAK9138362.1"/>
    <property type="molecule type" value="Genomic_DNA"/>
</dbReference>
<dbReference type="PANTHER" id="PTHR28629:SF4">
    <property type="entry name" value="TRIOKINASE_FMN CYCLASE"/>
    <property type="match status" value="1"/>
</dbReference>
<evidence type="ECO:0000313" key="2">
    <source>
        <dbReference type="EMBL" id="CAK9138362.1"/>
    </source>
</evidence>
<dbReference type="SUPFAM" id="SSF82549">
    <property type="entry name" value="DAK1/DegV-like"/>
    <property type="match status" value="1"/>
</dbReference>
<keyword evidence="3" id="KW-1185">Reference proteome</keyword>
<evidence type="ECO:0000259" key="1">
    <source>
        <dbReference type="PROSITE" id="PS51481"/>
    </source>
</evidence>
<dbReference type="Pfam" id="PF02733">
    <property type="entry name" value="Dak1"/>
    <property type="match status" value="1"/>
</dbReference>
<evidence type="ECO:0000313" key="3">
    <source>
        <dbReference type="Proteomes" id="UP001642360"/>
    </source>
</evidence>
<dbReference type="GO" id="GO:0016773">
    <property type="term" value="F:phosphotransferase activity, alcohol group as acceptor"/>
    <property type="evidence" value="ECO:0007669"/>
    <property type="project" value="UniProtKB-ARBA"/>
</dbReference>
<gene>
    <name evidence="2" type="ORF">ILEXP_LOCUS5699</name>
</gene>
<feature type="domain" description="DhaK" evidence="1">
    <location>
        <begin position="1"/>
        <end position="199"/>
    </location>
</feature>